<sequence length="75" mass="8182">MNSMTDLDCVRSKIELQINHVTSTLTAYLRLLHGVSNPILECKIAYSSISVAICKNICGLTDTLLWINGVAVSTN</sequence>
<reference evidence="1" key="1">
    <citation type="journal article" date="2023" name="bioRxiv">
        <title>Improved chromosome-level genome assembly for marigold (Tagetes erecta).</title>
        <authorList>
            <person name="Jiang F."/>
            <person name="Yuan L."/>
            <person name="Wang S."/>
            <person name="Wang H."/>
            <person name="Xu D."/>
            <person name="Wang A."/>
            <person name="Fan W."/>
        </authorList>
    </citation>
    <scope>NUCLEOTIDE SEQUENCE</scope>
    <source>
        <strain evidence="1">WSJ</strain>
        <tissue evidence="1">Leaf</tissue>
    </source>
</reference>
<protein>
    <submittedName>
        <fullName evidence="1">Uncharacterized protein</fullName>
    </submittedName>
</protein>
<evidence type="ECO:0000313" key="2">
    <source>
        <dbReference type="Proteomes" id="UP001229421"/>
    </source>
</evidence>
<accession>A0AAD8KQS1</accession>
<proteinExistence type="predicted"/>
<comment type="caution">
    <text evidence="1">The sequence shown here is derived from an EMBL/GenBank/DDBJ whole genome shotgun (WGS) entry which is preliminary data.</text>
</comment>
<organism evidence="1 2">
    <name type="scientific">Tagetes erecta</name>
    <name type="common">African marigold</name>
    <dbReference type="NCBI Taxonomy" id="13708"/>
    <lineage>
        <taxon>Eukaryota</taxon>
        <taxon>Viridiplantae</taxon>
        <taxon>Streptophyta</taxon>
        <taxon>Embryophyta</taxon>
        <taxon>Tracheophyta</taxon>
        <taxon>Spermatophyta</taxon>
        <taxon>Magnoliopsida</taxon>
        <taxon>eudicotyledons</taxon>
        <taxon>Gunneridae</taxon>
        <taxon>Pentapetalae</taxon>
        <taxon>asterids</taxon>
        <taxon>campanulids</taxon>
        <taxon>Asterales</taxon>
        <taxon>Asteraceae</taxon>
        <taxon>Asteroideae</taxon>
        <taxon>Heliantheae alliance</taxon>
        <taxon>Tageteae</taxon>
        <taxon>Tagetes</taxon>
    </lineage>
</organism>
<name>A0AAD8KQS1_TARER</name>
<dbReference type="Proteomes" id="UP001229421">
    <property type="component" value="Unassembled WGS sequence"/>
</dbReference>
<keyword evidence="2" id="KW-1185">Reference proteome</keyword>
<evidence type="ECO:0000313" key="1">
    <source>
        <dbReference type="EMBL" id="KAK1427670.1"/>
    </source>
</evidence>
<dbReference type="AlphaFoldDB" id="A0AAD8KQS1"/>
<dbReference type="EMBL" id="JAUHHV010000004">
    <property type="protein sequence ID" value="KAK1427670.1"/>
    <property type="molecule type" value="Genomic_DNA"/>
</dbReference>
<gene>
    <name evidence="1" type="ORF">QVD17_16362</name>
</gene>